<dbReference type="KEGG" id="mei:Msip34_2569"/>
<dbReference type="EMBL" id="CP001674">
    <property type="protein sequence ID" value="ACT51806.1"/>
    <property type="molecule type" value="Genomic_DNA"/>
</dbReference>
<dbReference type="STRING" id="582744.Msip34_2569"/>
<dbReference type="OrthoDB" id="8576337at2"/>
<sequence length="333" mass="37583">MSSMDLKTPLIPQEIWLQEQYSSPRYFARMLNAWECMVDVAELAYDDYMRHIPSNYRQREPGTQVDIVWGNRVLPNLIRTLLHMREIHHRISKGDPGVWAPAAIQSDIRGASDYWHGWMEEPALVARLGFNPLQEFYRQQGIAQKYAANIGPTFRYGWKRGDLLGDLKENLRGWDITLPKEWPTYQLNPLYQCATGEDVPKSGIYLPDVAYSCAQFIPALPDAPEASMANIGRTPDGIRYNHLEPAVWTLVERVADTGGGLVDTRLVTAAQQNAAGDEPWLSALSGEACPREGVWLCPRINMREVRLRLGEPMPGAGEAGLSGSLIWYWKSGL</sequence>
<evidence type="ECO:0000313" key="2">
    <source>
        <dbReference type="Proteomes" id="UP000002743"/>
    </source>
</evidence>
<name>C6XB36_METGS</name>
<dbReference type="HOGENOM" id="CLU_048531_1_0_4"/>
<proteinExistence type="predicted"/>
<dbReference type="AlphaFoldDB" id="C6XB36"/>
<organism evidence="1 2">
    <name type="scientific">Methylovorus glucosotrophus (strain SIP3-4)</name>
    <dbReference type="NCBI Taxonomy" id="582744"/>
    <lineage>
        <taxon>Bacteria</taxon>
        <taxon>Pseudomonadati</taxon>
        <taxon>Pseudomonadota</taxon>
        <taxon>Betaproteobacteria</taxon>
        <taxon>Nitrosomonadales</taxon>
        <taxon>Methylophilaceae</taxon>
        <taxon>Methylovorus</taxon>
    </lineage>
</organism>
<reference evidence="2" key="1">
    <citation type="submission" date="2009-07" db="EMBL/GenBank/DDBJ databases">
        <title>Complete sequence of chromosome of Methylovorus sp. SIP3-4.</title>
        <authorList>
            <person name="Lucas S."/>
            <person name="Copeland A."/>
            <person name="Lapidus A."/>
            <person name="Glavina del Rio T."/>
            <person name="Tice H."/>
            <person name="Bruce D."/>
            <person name="Goodwin L."/>
            <person name="Pitluck S."/>
            <person name="Clum A."/>
            <person name="Larimer F."/>
            <person name="Land M."/>
            <person name="Hauser L."/>
            <person name="Kyrpides N."/>
            <person name="Mikhailova N."/>
            <person name="Kayluzhnaya M."/>
            <person name="Chistoserdova L."/>
        </authorList>
    </citation>
    <scope>NUCLEOTIDE SEQUENCE [LARGE SCALE GENOMIC DNA]</scope>
    <source>
        <strain evidence="2">SIP3-4</strain>
    </source>
</reference>
<keyword evidence="2" id="KW-1185">Reference proteome</keyword>
<evidence type="ECO:0000313" key="1">
    <source>
        <dbReference type="EMBL" id="ACT51806.1"/>
    </source>
</evidence>
<gene>
    <name evidence="1" type="ordered locus">Msip34_2569</name>
</gene>
<accession>C6XB36</accession>
<dbReference type="Proteomes" id="UP000002743">
    <property type="component" value="Chromosome"/>
</dbReference>
<dbReference type="eggNOG" id="ENOG502ZDFQ">
    <property type="taxonomic scope" value="Bacteria"/>
</dbReference>
<dbReference type="RefSeq" id="WP_015831048.1">
    <property type="nucleotide sequence ID" value="NC_012969.1"/>
</dbReference>
<protein>
    <submittedName>
        <fullName evidence="1">Uncharacterized protein</fullName>
    </submittedName>
</protein>
<reference evidence="1 2" key="2">
    <citation type="journal article" date="2011" name="J. Bacteriol.">
        <title>Genomes of three methylotrophs from a single niche uncover genetic and metabolic divergence of Methylophilaceae.</title>
        <authorList>
            <person name="Lapidus A."/>
            <person name="Clum A."/>
            <person name="Labutti K."/>
            <person name="Kaluzhnaya M.G."/>
            <person name="Lim S."/>
            <person name="Beck D.A."/>
            <person name="Glavina Del Rio T."/>
            <person name="Nolan M."/>
            <person name="Mavromatis K."/>
            <person name="Huntemann M."/>
            <person name="Lucas S."/>
            <person name="Lidstrom M.E."/>
            <person name="Ivanova N."/>
            <person name="Chistoserdova L."/>
        </authorList>
    </citation>
    <scope>NUCLEOTIDE SEQUENCE [LARGE SCALE GENOMIC DNA]</scope>
    <source>
        <strain evidence="1 2">SIP3-4</strain>
    </source>
</reference>